<feature type="transmembrane region" description="Helical" evidence="3">
    <location>
        <begin position="641"/>
        <end position="663"/>
    </location>
</feature>
<keyword evidence="5" id="KW-1185">Reference proteome</keyword>
<organism evidence="4 5">
    <name type="scientific">Gigaspora margarita</name>
    <dbReference type="NCBI Taxonomy" id="4874"/>
    <lineage>
        <taxon>Eukaryota</taxon>
        <taxon>Fungi</taxon>
        <taxon>Fungi incertae sedis</taxon>
        <taxon>Mucoromycota</taxon>
        <taxon>Glomeromycotina</taxon>
        <taxon>Glomeromycetes</taxon>
        <taxon>Diversisporales</taxon>
        <taxon>Gigasporaceae</taxon>
        <taxon>Gigaspora</taxon>
    </lineage>
</organism>
<feature type="transmembrane region" description="Helical" evidence="3">
    <location>
        <begin position="770"/>
        <end position="791"/>
    </location>
</feature>
<evidence type="ECO:0000256" key="1">
    <source>
        <dbReference type="ARBA" id="ARBA00022737"/>
    </source>
</evidence>
<evidence type="ECO:0000313" key="5">
    <source>
        <dbReference type="Proteomes" id="UP000439903"/>
    </source>
</evidence>
<feature type="transmembrane region" description="Helical" evidence="3">
    <location>
        <begin position="669"/>
        <end position="688"/>
    </location>
</feature>
<feature type="transmembrane region" description="Helical" evidence="3">
    <location>
        <begin position="495"/>
        <end position="514"/>
    </location>
</feature>
<proteinExistence type="predicted"/>
<name>A0A8H4ERP7_GIGMA</name>
<comment type="caution">
    <text evidence="4">The sequence shown here is derived from an EMBL/GenBank/DDBJ whole genome shotgun (WGS) entry which is preliminary data.</text>
</comment>
<dbReference type="GO" id="GO:0005886">
    <property type="term" value="C:plasma membrane"/>
    <property type="evidence" value="ECO:0007669"/>
    <property type="project" value="TreeGrafter"/>
</dbReference>
<dbReference type="SUPFAM" id="SSF82171">
    <property type="entry name" value="DPP6 N-terminal domain-like"/>
    <property type="match status" value="1"/>
</dbReference>
<keyword evidence="3" id="KW-1133">Transmembrane helix</keyword>
<feature type="coiled-coil region" evidence="2">
    <location>
        <begin position="996"/>
        <end position="1030"/>
    </location>
</feature>
<dbReference type="Proteomes" id="UP000439903">
    <property type="component" value="Unassembled WGS sequence"/>
</dbReference>
<dbReference type="OrthoDB" id="6068913at2759"/>
<dbReference type="Gene3D" id="1.10.287.70">
    <property type="match status" value="1"/>
</dbReference>
<protein>
    <submittedName>
        <fullName evidence="4">Transient receptor potential cation channel subfamily a member 1-like</fullName>
    </submittedName>
</protein>
<keyword evidence="3" id="KW-0472">Membrane</keyword>
<dbReference type="Gene3D" id="2.130.10.10">
    <property type="entry name" value="YVTN repeat-like/Quinoprotein amine dehydrogenase"/>
    <property type="match status" value="1"/>
</dbReference>
<reference evidence="4 5" key="1">
    <citation type="journal article" date="2019" name="Environ. Microbiol.">
        <title>At the nexus of three kingdoms: the genome of the mycorrhizal fungus Gigaspora margarita provides insights into plant, endobacterial and fungal interactions.</title>
        <authorList>
            <person name="Venice F."/>
            <person name="Ghignone S."/>
            <person name="Salvioli di Fossalunga A."/>
            <person name="Amselem J."/>
            <person name="Novero M."/>
            <person name="Xianan X."/>
            <person name="Sedzielewska Toro K."/>
            <person name="Morin E."/>
            <person name="Lipzen A."/>
            <person name="Grigoriev I.V."/>
            <person name="Henrissat B."/>
            <person name="Martin F.M."/>
            <person name="Bonfante P."/>
        </authorList>
    </citation>
    <scope>NUCLEOTIDE SEQUENCE [LARGE SCALE GENOMIC DNA]</scope>
    <source>
        <strain evidence="4 5">BEG34</strain>
    </source>
</reference>
<dbReference type="AlphaFoldDB" id="A0A8H4ERP7"/>
<evidence type="ECO:0000313" key="4">
    <source>
        <dbReference type="EMBL" id="KAF0541200.1"/>
    </source>
</evidence>
<accession>A0A8H4ERP7</accession>
<dbReference type="GO" id="GO:0005216">
    <property type="term" value="F:monoatomic ion channel activity"/>
    <property type="evidence" value="ECO:0007669"/>
    <property type="project" value="InterPro"/>
</dbReference>
<evidence type="ECO:0000256" key="3">
    <source>
        <dbReference type="SAM" id="Phobius"/>
    </source>
</evidence>
<feature type="transmembrane region" description="Helical" evidence="3">
    <location>
        <begin position="743"/>
        <end position="763"/>
    </location>
</feature>
<keyword evidence="2" id="KW-0175">Coiled coil</keyword>
<feature type="transmembrane region" description="Helical" evidence="3">
    <location>
        <begin position="876"/>
        <end position="899"/>
    </location>
</feature>
<dbReference type="PANTHER" id="PTHR10582:SF2">
    <property type="entry name" value="INACTIVE"/>
    <property type="match status" value="1"/>
</dbReference>
<keyword evidence="1" id="KW-0677">Repeat</keyword>
<keyword evidence="3" id="KW-0812">Transmembrane</keyword>
<sequence length="1032" mass="120451">MTSNSNNSHVEISIEKVPDKNKNKKISEIVCSPNLKHVCALHENNDISLWSIVGLEKLLTNIKPIHIDNIRTNEKIDAISDDKYDLIRKIFAISDDKQVSISLDRIDPYNFKIFDFETEEEIKLTFSDWQKEIDFLSFIDNGSIIMINVKYYRAYIFSSKKKDNMSWVCKSMIELQYFKKIYITPKGKLIIFNDTIYEITVWDIKNLSVKTRVLIEWRHILNHVEISDNEELLVICTENKKSKETNLYVFSTETGINLSTLNTKFFAIDRFHLIASSKGERLLYRSIQKSVKKYSLMDPYNLKNPINANKLFEHKPIQEQYIIKSDKIIYTNDGKVFIEQLWSLEINDESVKLIANKLNSSIKKQLDILPSLNINGQNYIVHCEVLENDDFITITRIGVIIWIYKLSGIKMHYYWNDCNCRLEKFVFEKINLNEDLFKDWVPGRILPFSNDKRIRLLGKSCIDKFVKENNFLISKISLLSIIFENFNELSENHPAFMTSALSLIGFVVPSTIVIPNSISLHLSKYGRYYHLYSTSFIDVLNSILRDRWISFQNSHPLFRDKIVKPIVDFYSISHNSIILAIPLPNLVSYPKKCDFWGELLKPSFNPFTFSYKLETINEEFYRYLNGEALIKFKWNTYGRKYYLTIWAIYTTFLLSFTIAVTYYKIISQTSLFILLNITIYLGFLHLLFELRQFIFSPPTYISSVWNLFDLGAYLLPMISSIIWLQNNVMPTEMATFSTLLLEIKFLLFFRAIEFTGAYFSTIIKVAQRAFSFLVILGFIVFAFAHSLHLLLRPAGNVSLDYPSYSTDPNDPWNLATTYNTIDHNGIIEENSSLIDPPTANTNMFMMMGSAISAVYLMLTGDSTSISYWDLNNNPSLLILTSIFSFVATIYLMNLFIGLLNNEIIETKTRESFLNLRAEILEEIELLYMLPHQRRKENWFPFVIFYECNTVKLREYIRDIIIGKWTGYKEPYISKALIEALQLPEDQPSFKQISNIIKNLEVDNGEIKKDVKALSNKIERVIKELNTLKTNRE</sequence>
<feature type="transmembrane region" description="Helical" evidence="3">
    <location>
        <begin position="700"/>
        <end position="723"/>
    </location>
</feature>
<dbReference type="PANTHER" id="PTHR10582">
    <property type="entry name" value="TRANSIENT RECEPTOR POTENTIAL ION CHANNEL PROTEIN"/>
    <property type="match status" value="1"/>
</dbReference>
<keyword evidence="4" id="KW-0675">Receptor</keyword>
<gene>
    <name evidence="4" type="ORF">F8M41_005678</name>
</gene>
<dbReference type="InterPro" id="IPR015943">
    <property type="entry name" value="WD40/YVTN_repeat-like_dom_sf"/>
</dbReference>
<dbReference type="EMBL" id="WTPW01000155">
    <property type="protein sequence ID" value="KAF0541200.1"/>
    <property type="molecule type" value="Genomic_DNA"/>
</dbReference>
<evidence type="ECO:0000256" key="2">
    <source>
        <dbReference type="SAM" id="Coils"/>
    </source>
</evidence>
<dbReference type="GO" id="GO:0098703">
    <property type="term" value="P:calcium ion import across plasma membrane"/>
    <property type="evidence" value="ECO:0007669"/>
    <property type="project" value="TreeGrafter"/>
</dbReference>
<dbReference type="InterPro" id="IPR024862">
    <property type="entry name" value="TRPV"/>
</dbReference>